<evidence type="ECO:0000259" key="1">
    <source>
        <dbReference type="Pfam" id="PF13358"/>
    </source>
</evidence>
<dbReference type="Pfam" id="PF13358">
    <property type="entry name" value="DDE_3"/>
    <property type="match status" value="1"/>
</dbReference>
<organism evidence="2 3">
    <name type="scientific">Mycena venus</name>
    <dbReference type="NCBI Taxonomy" id="2733690"/>
    <lineage>
        <taxon>Eukaryota</taxon>
        <taxon>Fungi</taxon>
        <taxon>Dikarya</taxon>
        <taxon>Basidiomycota</taxon>
        <taxon>Agaricomycotina</taxon>
        <taxon>Agaricomycetes</taxon>
        <taxon>Agaricomycetidae</taxon>
        <taxon>Agaricales</taxon>
        <taxon>Marasmiineae</taxon>
        <taxon>Mycenaceae</taxon>
        <taxon>Mycena</taxon>
    </lineage>
</organism>
<dbReference type="InterPro" id="IPR036397">
    <property type="entry name" value="RNaseH_sf"/>
</dbReference>
<keyword evidence="2" id="KW-0540">Nuclease</keyword>
<dbReference type="InterPro" id="IPR012337">
    <property type="entry name" value="RNaseH-like_sf"/>
</dbReference>
<feature type="domain" description="Tc1-like transposase DDE" evidence="1">
    <location>
        <begin position="32"/>
        <end position="168"/>
    </location>
</feature>
<dbReference type="GO" id="GO:0003676">
    <property type="term" value="F:nucleic acid binding"/>
    <property type="evidence" value="ECO:0007669"/>
    <property type="project" value="InterPro"/>
</dbReference>
<dbReference type="AlphaFoldDB" id="A0A8H6ZAK6"/>
<keyword evidence="3" id="KW-1185">Reference proteome</keyword>
<dbReference type="PANTHER" id="PTHR46564">
    <property type="entry name" value="TRANSPOSASE"/>
    <property type="match status" value="1"/>
</dbReference>
<gene>
    <name evidence="2" type="ORF">MVEN_00079300</name>
</gene>
<dbReference type="NCBIfam" id="NF033545">
    <property type="entry name" value="transpos_IS630"/>
    <property type="match status" value="1"/>
</dbReference>
<dbReference type="InterPro" id="IPR038717">
    <property type="entry name" value="Tc1-like_DDE_dom"/>
</dbReference>
<evidence type="ECO:0000313" key="3">
    <source>
        <dbReference type="Proteomes" id="UP000620124"/>
    </source>
</evidence>
<protein>
    <submittedName>
        <fullName evidence="2">DDE family endonuclease</fullName>
    </submittedName>
</protein>
<dbReference type="InterPro" id="IPR047655">
    <property type="entry name" value="Transpos_IS630-like"/>
</dbReference>
<dbReference type="Proteomes" id="UP000620124">
    <property type="component" value="Unassembled WGS sequence"/>
</dbReference>
<name>A0A8H6ZAK6_9AGAR</name>
<keyword evidence="2" id="KW-0255">Endonuclease</keyword>
<dbReference type="SUPFAM" id="SSF53098">
    <property type="entry name" value="Ribonuclease H-like"/>
    <property type="match status" value="1"/>
</dbReference>
<dbReference type="PANTHER" id="PTHR46564:SF1">
    <property type="entry name" value="TRANSPOSASE"/>
    <property type="match status" value="1"/>
</dbReference>
<dbReference type="EMBL" id="JACAZI010000001">
    <property type="protein sequence ID" value="KAF7372200.1"/>
    <property type="molecule type" value="Genomic_DNA"/>
</dbReference>
<sequence length="211" mass="24405">MKKLTKLAIEGSEAKRTAFRYEYGTQYTAEQTVFFDESSFDRRTSIRGKAWAVSGERAEQKCFFVRGRRYSMLPALSIDEMIHVKIVEGSFTTELFVEFIEGLLDHMQPFPQPKSVIVMDNARIHKDPQIRELIEARGMHVMYLPPYSPDFNPIELAFSSIKAYFRRSGELAREDVDQAIDDTYVYVHLIKAAFSVTSEDTEGYFHHCGYL</sequence>
<dbReference type="OrthoDB" id="2266637at2759"/>
<accession>A0A8H6ZAK6</accession>
<dbReference type="Gene3D" id="3.30.420.10">
    <property type="entry name" value="Ribonuclease H-like superfamily/Ribonuclease H"/>
    <property type="match status" value="1"/>
</dbReference>
<comment type="caution">
    <text evidence="2">The sequence shown here is derived from an EMBL/GenBank/DDBJ whole genome shotgun (WGS) entry which is preliminary data.</text>
</comment>
<proteinExistence type="predicted"/>
<keyword evidence="2" id="KW-0378">Hydrolase</keyword>
<reference evidence="2" key="1">
    <citation type="submission" date="2020-05" db="EMBL/GenBank/DDBJ databases">
        <title>Mycena genomes resolve the evolution of fungal bioluminescence.</title>
        <authorList>
            <person name="Tsai I.J."/>
        </authorList>
    </citation>
    <scope>NUCLEOTIDE SEQUENCE</scope>
    <source>
        <strain evidence="2">CCC161011</strain>
    </source>
</reference>
<evidence type="ECO:0000313" key="2">
    <source>
        <dbReference type="EMBL" id="KAF7372200.1"/>
    </source>
</evidence>
<dbReference type="GO" id="GO:0004519">
    <property type="term" value="F:endonuclease activity"/>
    <property type="evidence" value="ECO:0007669"/>
    <property type="project" value="UniProtKB-KW"/>
</dbReference>